<dbReference type="AlphaFoldDB" id="A0A1I8AGI7"/>
<evidence type="ECO:0000259" key="3">
    <source>
        <dbReference type="PROSITE" id="PS51203"/>
    </source>
</evidence>
<organism evidence="4 5">
    <name type="scientific">Steinernema glaseri</name>
    <dbReference type="NCBI Taxonomy" id="37863"/>
    <lineage>
        <taxon>Eukaryota</taxon>
        <taxon>Metazoa</taxon>
        <taxon>Ecdysozoa</taxon>
        <taxon>Nematoda</taxon>
        <taxon>Chromadorea</taxon>
        <taxon>Rhabditida</taxon>
        <taxon>Tylenchina</taxon>
        <taxon>Panagrolaimomorpha</taxon>
        <taxon>Strongyloidoidea</taxon>
        <taxon>Steinernematidae</taxon>
        <taxon>Steinernema</taxon>
    </lineage>
</organism>
<evidence type="ECO:0000313" key="4">
    <source>
        <dbReference type="Proteomes" id="UP000095287"/>
    </source>
</evidence>
<dbReference type="GO" id="GO:0007507">
    <property type="term" value="P:heart development"/>
    <property type="evidence" value="ECO:0007669"/>
    <property type="project" value="TreeGrafter"/>
</dbReference>
<keyword evidence="4" id="KW-1185">Reference proteome</keyword>
<dbReference type="GO" id="GO:0044548">
    <property type="term" value="F:S100 protein binding"/>
    <property type="evidence" value="ECO:0007669"/>
    <property type="project" value="InterPro"/>
</dbReference>
<feature type="domain" description="CS" evidence="3">
    <location>
        <begin position="107"/>
        <end position="201"/>
    </location>
</feature>
<dbReference type="GO" id="GO:0015631">
    <property type="term" value="F:tubulin binding"/>
    <property type="evidence" value="ECO:0007669"/>
    <property type="project" value="InterPro"/>
</dbReference>
<accession>A0A1I8AGI7</accession>
<reference evidence="5" key="1">
    <citation type="submission" date="2016-11" db="UniProtKB">
        <authorList>
            <consortium name="WormBaseParasite"/>
        </authorList>
    </citation>
    <scope>IDENTIFICATION</scope>
</reference>
<proteinExistence type="predicted"/>
<name>A0A1I8AGI7_9BILA</name>
<dbReference type="InterPro" id="IPR037893">
    <property type="entry name" value="CS_CacyBP"/>
</dbReference>
<dbReference type="Pfam" id="PF04969">
    <property type="entry name" value="CS"/>
    <property type="match status" value="1"/>
</dbReference>
<dbReference type="PANTHER" id="PTHR13164">
    <property type="entry name" value="CALICYLIN BINDING PROTEIN"/>
    <property type="match status" value="1"/>
</dbReference>
<dbReference type="SUPFAM" id="SSF49764">
    <property type="entry name" value="HSP20-like chaperones"/>
    <property type="match status" value="1"/>
</dbReference>
<dbReference type="InterPro" id="IPR007699">
    <property type="entry name" value="SGS_dom"/>
</dbReference>
<evidence type="ECO:0000259" key="2">
    <source>
        <dbReference type="PROSITE" id="PS51048"/>
    </source>
</evidence>
<dbReference type="Gene3D" id="2.60.40.790">
    <property type="match status" value="1"/>
</dbReference>
<feature type="domain" description="SGS" evidence="2">
    <location>
        <begin position="185"/>
        <end position="258"/>
    </location>
</feature>
<feature type="compositionally biased region" description="Basic and acidic residues" evidence="1">
    <location>
        <begin position="237"/>
        <end position="251"/>
    </location>
</feature>
<dbReference type="InterPro" id="IPR007052">
    <property type="entry name" value="CS_dom"/>
</dbReference>
<dbReference type="PANTHER" id="PTHR13164:SF3">
    <property type="entry name" value="CALCYCLIN-BINDING PROTEIN"/>
    <property type="match status" value="1"/>
</dbReference>
<feature type="region of interest" description="Disordered" evidence="1">
    <location>
        <begin position="76"/>
        <end position="107"/>
    </location>
</feature>
<feature type="region of interest" description="Disordered" evidence="1">
    <location>
        <begin position="234"/>
        <end position="258"/>
    </location>
</feature>
<sequence>MRSFHLAEWPWRSSFVFSLASSIRVDTVRISMSAVQDIEKDLFELSQLRAKSQRTNIQTILDKYISEYCDKLKEATEEAKKNGPTSDSSEAPLVQAPVKPGRPRPKTKLTTYAYDESDKYMKLYITIPGVHNVPAEKVSVQFQHNGVEMLCEDVNGKDYELKIVDLAGEILPEKSLFKQKTDMVLLMMKKSKEGEKWEAVIKSGKKEKKMPEFNENGDPQESMMNLMKTMYEEGDDEMKRQIKKSMYESRQKNPGAGF</sequence>
<evidence type="ECO:0000313" key="5">
    <source>
        <dbReference type="WBParaSite" id="L893_g5508.t2"/>
    </source>
</evidence>
<dbReference type="PROSITE" id="PS51048">
    <property type="entry name" value="SGS"/>
    <property type="match status" value="1"/>
</dbReference>
<dbReference type="GO" id="GO:0005634">
    <property type="term" value="C:nucleus"/>
    <property type="evidence" value="ECO:0007669"/>
    <property type="project" value="TreeGrafter"/>
</dbReference>
<dbReference type="InterPro" id="IPR008978">
    <property type="entry name" value="HSP20-like_chaperone"/>
</dbReference>
<dbReference type="CDD" id="cd06468">
    <property type="entry name" value="p23_CacyBP"/>
    <property type="match status" value="1"/>
</dbReference>
<dbReference type="GO" id="GO:0031625">
    <property type="term" value="F:ubiquitin protein ligase binding"/>
    <property type="evidence" value="ECO:0007669"/>
    <property type="project" value="InterPro"/>
</dbReference>
<dbReference type="WBParaSite" id="L893_g5508.t2">
    <property type="protein sequence ID" value="L893_g5508.t2"/>
    <property type="gene ID" value="L893_g5508"/>
</dbReference>
<dbReference type="InterPro" id="IPR052289">
    <property type="entry name" value="Calcyclin-binding_UBL-bridge"/>
</dbReference>
<dbReference type="PROSITE" id="PS51203">
    <property type="entry name" value="CS"/>
    <property type="match status" value="1"/>
</dbReference>
<protein>
    <submittedName>
        <fullName evidence="5">Calcyclin-binding protein</fullName>
    </submittedName>
</protein>
<dbReference type="Proteomes" id="UP000095287">
    <property type="component" value="Unplaced"/>
</dbReference>
<evidence type="ECO:0000256" key="1">
    <source>
        <dbReference type="SAM" id="MobiDB-lite"/>
    </source>
</evidence>